<sequence length="284" mass="30785">MQLRAISRISRAISRASKLFRIFPSRLVTSTHLSHVELISLRGLTIVGGPADRTLQQWQALSIKTCWRLPQDWWLSEVEIVARTGKSVEALIFAARSLGNARHRQGIGMAEALGDFYCFFQAAHKSLNFAAIQAFAEGWAEGSESGQSLICTDPATGLISLSHFSSEIHRLASSTAAGSSVLGTVTLSKNSAAPIQPVMDWQQLAALGQICLEVFAPANATLTVRGHNIHAVAEKSPLFFAALLNCQAALTSTEEFADFRTHLDCEPVPADSEDIDRLLASISR</sequence>
<proteinExistence type="predicted"/>
<evidence type="ECO:0000313" key="1">
    <source>
        <dbReference type="EMBL" id="ABY21909.1"/>
    </source>
</evidence>
<name>A9WLB3_RENSM</name>
<dbReference type="EMBL" id="CP000910">
    <property type="protein sequence ID" value="ABY21909.1"/>
    <property type="molecule type" value="Genomic_DNA"/>
</dbReference>
<reference evidence="2" key="1">
    <citation type="journal article" date="2008" name="J. Bacteriol.">
        <title>Genome sequence of the fish pathogen Renibacterium salmoninarum suggests reductive evolution away from an environmental Arthrobacter ancestor.</title>
        <authorList>
            <person name="Wiens G.D."/>
            <person name="Rockey D.D."/>
            <person name="Wu Z."/>
            <person name="Chang J."/>
            <person name="Levy R."/>
            <person name="Crane S."/>
            <person name="Chen D.S."/>
            <person name="Capri G.R."/>
            <person name="Burnett J.R."/>
            <person name="Sudheesh P.S."/>
            <person name="Schipma M.J."/>
            <person name="Burd H."/>
            <person name="Bhattacharyya A."/>
            <person name="Rhodes L.D."/>
            <person name="Kaul R."/>
            <person name="Strom M.S."/>
        </authorList>
    </citation>
    <scope>NUCLEOTIDE SEQUENCE [LARGE SCALE GENOMIC DNA]</scope>
    <source>
        <strain evidence="2">ATCC 33209 / DSM 20767 / JCM 11484 / NBRC 15589 / NCIMB 2235</strain>
    </source>
</reference>
<keyword evidence="2" id="KW-1185">Reference proteome</keyword>
<accession>A9WLB3</accession>
<dbReference type="HOGENOM" id="CLU_1118374_0_0_11"/>
<dbReference type="eggNOG" id="ENOG50334Y5">
    <property type="taxonomic scope" value="Bacteria"/>
</dbReference>
<dbReference type="AlphaFoldDB" id="A9WLB3"/>
<evidence type="ECO:0000313" key="2">
    <source>
        <dbReference type="Proteomes" id="UP000002007"/>
    </source>
</evidence>
<protein>
    <submittedName>
        <fullName evidence="1">Uncharacterized protein</fullName>
    </submittedName>
</protein>
<dbReference type="Proteomes" id="UP000002007">
    <property type="component" value="Chromosome"/>
</dbReference>
<gene>
    <name evidence="1" type="ordered locus">RSal33209_0153</name>
</gene>
<dbReference type="KEGG" id="rsa:RSal33209_0153"/>
<organism evidence="1 2">
    <name type="scientific">Renibacterium salmoninarum (strain ATCC 33209 / DSM 20767 / JCM 11484 / NBRC 15589 / NCIMB 2235)</name>
    <dbReference type="NCBI Taxonomy" id="288705"/>
    <lineage>
        <taxon>Bacteria</taxon>
        <taxon>Bacillati</taxon>
        <taxon>Actinomycetota</taxon>
        <taxon>Actinomycetes</taxon>
        <taxon>Micrococcales</taxon>
        <taxon>Micrococcaceae</taxon>
        <taxon>Renibacterium</taxon>
    </lineage>
</organism>